<protein>
    <submittedName>
        <fullName evidence="1">Uncharacterized protein</fullName>
    </submittedName>
</protein>
<dbReference type="EMBL" id="JANSHE010001042">
    <property type="protein sequence ID" value="KAJ3005036.1"/>
    <property type="molecule type" value="Genomic_DNA"/>
</dbReference>
<name>A0ACC1PYY0_9APHY</name>
<organism evidence="1 2">
    <name type="scientific">Trametes sanguinea</name>
    <dbReference type="NCBI Taxonomy" id="158606"/>
    <lineage>
        <taxon>Eukaryota</taxon>
        <taxon>Fungi</taxon>
        <taxon>Dikarya</taxon>
        <taxon>Basidiomycota</taxon>
        <taxon>Agaricomycotina</taxon>
        <taxon>Agaricomycetes</taxon>
        <taxon>Polyporales</taxon>
        <taxon>Polyporaceae</taxon>
        <taxon>Trametes</taxon>
    </lineage>
</organism>
<accession>A0ACC1PYY0</accession>
<proteinExistence type="predicted"/>
<evidence type="ECO:0000313" key="2">
    <source>
        <dbReference type="Proteomes" id="UP001144978"/>
    </source>
</evidence>
<dbReference type="Proteomes" id="UP001144978">
    <property type="component" value="Unassembled WGS sequence"/>
</dbReference>
<sequence length="127" mass="14587">MRGNASRNMIWIWGAELTEAGQRRLSAEEPDRKPRRVRHPSYIGWMTLTIGSIIMLVAPGSWLAESEILRSTGGRVAVGIYTAFQAYVIAMLFPRMQREDDALKAQFGDEWVEWTKRTPYRLIPGIY</sequence>
<comment type="caution">
    <text evidence="1">The sequence shown here is derived from an EMBL/GenBank/DDBJ whole genome shotgun (WGS) entry which is preliminary data.</text>
</comment>
<reference evidence="1" key="1">
    <citation type="submission" date="2022-08" db="EMBL/GenBank/DDBJ databases">
        <title>Genome Sequence of Pycnoporus sanguineus.</title>
        <authorList>
            <person name="Buettner E."/>
        </authorList>
    </citation>
    <scope>NUCLEOTIDE SEQUENCE</scope>
    <source>
        <strain evidence="1">CG-C14</strain>
    </source>
</reference>
<gene>
    <name evidence="1" type="ORF">NUW54_g4519</name>
</gene>
<evidence type="ECO:0000313" key="1">
    <source>
        <dbReference type="EMBL" id="KAJ3005036.1"/>
    </source>
</evidence>
<keyword evidence="2" id="KW-1185">Reference proteome</keyword>